<evidence type="ECO:0000256" key="10">
    <source>
        <dbReference type="SAM" id="SignalP"/>
    </source>
</evidence>
<dbReference type="InterPro" id="IPR039426">
    <property type="entry name" value="TonB-dep_rcpt-like"/>
</dbReference>
<dbReference type="EMBL" id="CP037954">
    <property type="protein sequence ID" value="QBO58721.1"/>
    <property type="molecule type" value="Genomic_DNA"/>
</dbReference>
<feature type="domain" description="TonB-dependent receptor plug" evidence="11">
    <location>
        <begin position="159"/>
        <end position="237"/>
    </location>
</feature>
<dbReference type="Pfam" id="PF14905">
    <property type="entry name" value="OMP_b-brl_3"/>
    <property type="match status" value="1"/>
</dbReference>
<comment type="similarity">
    <text evidence="8">Belongs to the TonB-dependent receptor family.</text>
</comment>
<organism evidence="13 14">
    <name type="scientific">Chryseobacterium salivictor</name>
    <dbReference type="NCBI Taxonomy" id="2547600"/>
    <lineage>
        <taxon>Bacteria</taxon>
        <taxon>Pseudomonadati</taxon>
        <taxon>Bacteroidota</taxon>
        <taxon>Flavobacteriia</taxon>
        <taxon>Flavobacteriales</taxon>
        <taxon>Weeksellaceae</taxon>
        <taxon>Chryseobacterium group</taxon>
        <taxon>Chryseobacterium</taxon>
    </lineage>
</organism>
<keyword evidence="6 8" id="KW-0472">Membrane</keyword>
<keyword evidence="3 8" id="KW-1134">Transmembrane beta strand</keyword>
<dbReference type="PROSITE" id="PS52016">
    <property type="entry name" value="TONB_DEPENDENT_REC_3"/>
    <property type="match status" value="1"/>
</dbReference>
<evidence type="ECO:0000256" key="1">
    <source>
        <dbReference type="ARBA" id="ARBA00004571"/>
    </source>
</evidence>
<dbReference type="GO" id="GO:0044718">
    <property type="term" value="P:siderophore transmembrane transport"/>
    <property type="evidence" value="ECO:0007669"/>
    <property type="project" value="TreeGrafter"/>
</dbReference>
<evidence type="ECO:0000313" key="14">
    <source>
        <dbReference type="Proteomes" id="UP000294419"/>
    </source>
</evidence>
<reference evidence="13 14" key="1">
    <citation type="submission" date="2019-03" db="EMBL/GenBank/DDBJ databases">
        <authorList>
            <person name="Kim H."/>
            <person name="Yu S.-M."/>
        </authorList>
    </citation>
    <scope>NUCLEOTIDE SEQUENCE [LARGE SCALE GENOMIC DNA]</scope>
    <source>
        <strain evidence="13 14">NBC122</strain>
    </source>
</reference>
<keyword evidence="14" id="KW-1185">Reference proteome</keyword>
<dbReference type="AlphaFoldDB" id="A0A4P6ZGD9"/>
<keyword evidence="4 8" id="KW-0812">Transmembrane</keyword>
<dbReference type="SUPFAM" id="SSF49464">
    <property type="entry name" value="Carboxypeptidase regulatory domain-like"/>
    <property type="match status" value="1"/>
</dbReference>
<keyword evidence="7 8" id="KW-0998">Cell outer membrane</keyword>
<dbReference type="Pfam" id="PF07715">
    <property type="entry name" value="Plug"/>
    <property type="match status" value="1"/>
</dbReference>
<evidence type="ECO:0000259" key="11">
    <source>
        <dbReference type="Pfam" id="PF07715"/>
    </source>
</evidence>
<feature type="region of interest" description="Disordered" evidence="9">
    <location>
        <begin position="817"/>
        <end position="841"/>
    </location>
</feature>
<comment type="subcellular location">
    <subcellularLocation>
        <location evidence="1 8">Cell outer membrane</location>
        <topology evidence="1 8">Multi-pass membrane protein</topology>
    </subcellularLocation>
</comment>
<evidence type="ECO:0000313" key="13">
    <source>
        <dbReference type="EMBL" id="QBO58721.1"/>
    </source>
</evidence>
<dbReference type="Proteomes" id="UP000294419">
    <property type="component" value="Chromosome"/>
</dbReference>
<dbReference type="Gene3D" id="2.170.130.10">
    <property type="entry name" value="TonB-dependent receptor, plug domain"/>
    <property type="match status" value="1"/>
</dbReference>
<dbReference type="KEGG" id="csal:NBC122_01913"/>
<evidence type="ECO:0000256" key="4">
    <source>
        <dbReference type="ARBA" id="ARBA00022692"/>
    </source>
</evidence>
<keyword evidence="5 10" id="KW-0732">Signal</keyword>
<gene>
    <name evidence="13" type="ORF">NBC122_01913</name>
</gene>
<evidence type="ECO:0000256" key="3">
    <source>
        <dbReference type="ARBA" id="ARBA00022452"/>
    </source>
</evidence>
<proteinExistence type="inferred from homology"/>
<protein>
    <recommendedName>
        <fullName evidence="15">Outer membrane receptor proteins, mostly Fe transport</fullName>
    </recommendedName>
</protein>
<dbReference type="RefSeq" id="WP_133440129.1">
    <property type="nucleotide sequence ID" value="NZ_CP037954.1"/>
</dbReference>
<evidence type="ECO:0000256" key="7">
    <source>
        <dbReference type="ARBA" id="ARBA00023237"/>
    </source>
</evidence>
<evidence type="ECO:0000256" key="9">
    <source>
        <dbReference type="SAM" id="MobiDB-lite"/>
    </source>
</evidence>
<dbReference type="InterPro" id="IPR012910">
    <property type="entry name" value="Plug_dom"/>
</dbReference>
<dbReference type="InterPro" id="IPR041700">
    <property type="entry name" value="OMP_b-brl_3"/>
</dbReference>
<name>A0A4P6ZGD9_9FLAO</name>
<evidence type="ECO:0000256" key="6">
    <source>
        <dbReference type="ARBA" id="ARBA00023136"/>
    </source>
</evidence>
<feature type="domain" description="Outer membrane protein beta-barrel" evidence="12">
    <location>
        <begin position="395"/>
        <end position="810"/>
    </location>
</feature>
<dbReference type="PANTHER" id="PTHR30069">
    <property type="entry name" value="TONB-DEPENDENT OUTER MEMBRANE RECEPTOR"/>
    <property type="match status" value="1"/>
</dbReference>
<dbReference type="SUPFAM" id="SSF56935">
    <property type="entry name" value="Porins"/>
    <property type="match status" value="1"/>
</dbReference>
<accession>A0A4P6ZGD9</accession>
<keyword evidence="2 8" id="KW-0813">Transport</keyword>
<evidence type="ECO:0008006" key="15">
    <source>
        <dbReference type="Google" id="ProtNLM"/>
    </source>
</evidence>
<dbReference type="GO" id="GO:0009279">
    <property type="term" value="C:cell outer membrane"/>
    <property type="evidence" value="ECO:0007669"/>
    <property type="project" value="UniProtKB-SubCell"/>
</dbReference>
<feature type="signal peptide" evidence="10">
    <location>
        <begin position="1"/>
        <end position="30"/>
    </location>
</feature>
<dbReference type="Gene3D" id="2.40.170.20">
    <property type="entry name" value="TonB-dependent receptor, beta-barrel domain"/>
    <property type="match status" value="1"/>
</dbReference>
<evidence type="ECO:0000256" key="8">
    <source>
        <dbReference type="PROSITE-ProRule" id="PRU01360"/>
    </source>
</evidence>
<evidence type="ECO:0000256" key="2">
    <source>
        <dbReference type="ARBA" id="ARBA00022448"/>
    </source>
</evidence>
<dbReference type="InterPro" id="IPR008969">
    <property type="entry name" value="CarboxyPept-like_regulatory"/>
</dbReference>
<evidence type="ECO:0000259" key="12">
    <source>
        <dbReference type="Pfam" id="PF14905"/>
    </source>
</evidence>
<dbReference type="GO" id="GO:0015344">
    <property type="term" value="F:siderophore uptake transmembrane transporter activity"/>
    <property type="evidence" value="ECO:0007669"/>
    <property type="project" value="TreeGrafter"/>
</dbReference>
<dbReference type="OrthoDB" id="8764943at2"/>
<dbReference type="InterPro" id="IPR037066">
    <property type="entry name" value="Plug_dom_sf"/>
</dbReference>
<dbReference type="PANTHER" id="PTHR30069:SF29">
    <property type="entry name" value="HEMOGLOBIN AND HEMOGLOBIN-HAPTOGLOBIN-BINDING PROTEIN 1-RELATED"/>
    <property type="match status" value="1"/>
</dbReference>
<dbReference type="Gene3D" id="2.60.40.1120">
    <property type="entry name" value="Carboxypeptidase-like, regulatory domain"/>
    <property type="match status" value="1"/>
</dbReference>
<sequence length="841" mass="92710">MTNKIEISSIIKKRTLGLSFVLGAASLAFAQQKVNVSGKIVDQQNNAVPYASVTFSNKANKLFSDAALTDEKGAYQLQLSPGNYDISIEAIDFKKSMLNKQISAAGNLGNFTVISESSSTNGKTQDIEGVTITAASTKAYRVELDKKVYDPSTDIISKGGNLQDVLTNVPSVSVDTDGTVSMRGNSNVKFLINGKPSALLGIDSGANALQSIPADQIERIEVITNPSSKFEASGTAGILNIILKKSKGMGFNGSVVGSLGYLPTTSLNTNLSWKKGDWTWFLNGGGGYRKGEGKSDSDTRFFDPLTLATTRYFEQNSRNKSESNNYNATAGFNVDLTEKTSFNLSGMIRNFSSDSDNKVDNINYDAARVLNSYSQTKALGNSSNLSLQGDVGLDHKFNGNGHNIALSLSLQRSNNKSTEDSKEYNQSVFGYGTLGNNNTVNKSVIGKVDYELPLGEKSKLEAGYRIDRNTNDYDFLNSETDLNLKFGIVDAYSGNTVYDETINAGYAQFKSKFDKLGYQLGLRAENSNINIEYQSLSGNTSNKKKDYTGFFPSVFLSYDLGGDRNDQLLLNYSRRINRPRSWFLIPYPTSLANRQNLFRGNEDLNPSYVDSFELGYAVQKKKFTINPTLYYRKTTDDVKFVLLSQSIGSDVLVTSPYNVGNQANYGLDLNLTADLFPWYKIMASADLYGYKSEGSYFDPSRMQTPLSFEGSGFSTRLRLTNSFKIDKTLNMQLQGFYRGGEKTASSTSKDMYVLNFGANKTIWKNNGTIAFNIQDILGTRGRNTTSLGPGYERDSYMRWSPRTFNISLTYRFKQGEKIDAPKKKKDINANSQGADDQGPPM</sequence>
<evidence type="ECO:0000256" key="5">
    <source>
        <dbReference type="ARBA" id="ARBA00022729"/>
    </source>
</evidence>
<dbReference type="InterPro" id="IPR036942">
    <property type="entry name" value="Beta-barrel_TonB_sf"/>
</dbReference>
<feature type="chain" id="PRO_5020969950" description="Outer membrane receptor proteins, mostly Fe transport" evidence="10">
    <location>
        <begin position="31"/>
        <end position="841"/>
    </location>
</feature>
<dbReference type="Pfam" id="PF13620">
    <property type="entry name" value="CarboxypepD_reg"/>
    <property type="match status" value="1"/>
</dbReference>